<accession>A0A7C8YIX3</accession>
<organism evidence="2">
    <name type="scientific">Opuntia streptacantha</name>
    <name type="common">Prickly pear cactus</name>
    <name type="synonym">Opuntia cardona</name>
    <dbReference type="NCBI Taxonomy" id="393608"/>
    <lineage>
        <taxon>Eukaryota</taxon>
        <taxon>Viridiplantae</taxon>
        <taxon>Streptophyta</taxon>
        <taxon>Embryophyta</taxon>
        <taxon>Tracheophyta</taxon>
        <taxon>Spermatophyta</taxon>
        <taxon>Magnoliopsida</taxon>
        <taxon>eudicotyledons</taxon>
        <taxon>Gunneridae</taxon>
        <taxon>Pentapetalae</taxon>
        <taxon>Caryophyllales</taxon>
        <taxon>Cactineae</taxon>
        <taxon>Cactaceae</taxon>
        <taxon>Opuntioideae</taxon>
        <taxon>Opuntia</taxon>
    </lineage>
</organism>
<dbReference type="EMBL" id="GISG01025411">
    <property type="protein sequence ID" value="MBA4619454.1"/>
    <property type="molecule type" value="Transcribed_RNA"/>
</dbReference>
<sequence length="124" mass="13552">MREPQRTPPSPCKQRNTLPHSRTPVSAKSRFPSMDNRAKVYLRANSGHVNSLIGSRLSFGLIARIELSTSFLLPRLDLASPSMLGSTTAATFICSSLTSTSSNEMCALLNDRQPHSLYVDNACV</sequence>
<proteinExistence type="predicted"/>
<evidence type="ECO:0000313" key="2">
    <source>
        <dbReference type="EMBL" id="MBA4619454.1"/>
    </source>
</evidence>
<protein>
    <submittedName>
        <fullName evidence="2">Uncharacterized protein</fullName>
    </submittedName>
</protein>
<evidence type="ECO:0000256" key="1">
    <source>
        <dbReference type="SAM" id="MobiDB-lite"/>
    </source>
</evidence>
<feature type="region of interest" description="Disordered" evidence="1">
    <location>
        <begin position="1"/>
        <end position="30"/>
    </location>
</feature>
<reference evidence="2" key="1">
    <citation type="journal article" date="2013" name="J. Plant Res.">
        <title>Effect of fungi and light on seed germination of three Opuntia species from semiarid lands of central Mexico.</title>
        <authorList>
            <person name="Delgado-Sanchez P."/>
            <person name="Jimenez-Bremont J.F."/>
            <person name="Guerrero-Gonzalez Mde L."/>
            <person name="Flores J."/>
        </authorList>
    </citation>
    <scope>NUCLEOTIDE SEQUENCE</scope>
    <source>
        <tissue evidence="2">Cladode</tissue>
    </source>
</reference>
<feature type="compositionally biased region" description="Pro residues" evidence="1">
    <location>
        <begin position="1"/>
        <end position="11"/>
    </location>
</feature>
<reference evidence="2" key="2">
    <citation type="submission" date="2020-07" db="EMBL/GenBank/DDBJ databases">
        <authorList>
            <person name="Vera ALvarez R."/>
            <person name="Arias-Moreno D.M."/>
            <person name="Jimenez-Jacinto V."/>
            <person name="Jimenez-Bremont J.F."/>
            <person name="Swaminathan K."/>
            <person name="Moose S.P."/>
            <person name="Guerrero-Gonzalez M.L."/>
            <person name="Marino-Ramirez L."/>
            <person name="Landsman D."/>
            <person name="Rodriguez-Kessler M."/>
            <person name="Delgado-Sanchez P."/>
        </authorList>
    </citation>
    <scope>NUCLEOTIDE SEQUENCE</scope>
    <source>
        <tissue evidence="2">Cladode</tissue>
    </source>
</reference>
<name>A0A7C8YIX3_OPUST</name>
<feature type="compositionally biased region" description="Polar residues" evidence="1">
    <location>
        <begin position="13"/>
        <end position="26"/>
    </location>
</feature>
<dbReference type="AlphaFoldDB" id="A0A7C8YIX3"/>